<keyword evidence="7" id="KW-0234">DNA repair</keyword>
<name>A0ABX0TLS8_9SPHN</name>
<keyword evidence="5" id="KW-0408">Iron</keyword>
<proteinExistence type="predicted"/>
<dbReference type="InterPro" id="IPR005122">
    <property type="entry name" value="Uracil-DNA_glycosylase-like"/>
</dbReference>
<dbReference type="Pfam" id="PF03167">
    <property type="entry name" value="UDG"/>
    <property type="match status" value="1"/>
</dbReference>
<evidence type="ECO:0000259" key="8">
    <source>
        <dbReference type="Pfam" id="PF03167"/>
    </source>
</evidence>
<accession>A0ABX0TLS8</accession>
<dbReference type="SUPFAM" id="SSF52141">
    <property type="entry name" value="Uracil-DNA glycosylase-like"/>
    <property type="match status" value="1"/>
</dbReference>
<keyword evidence="9" id="KW-0548">Nucleotidyltransferase</keyword>
<dbReference type="EC" id="2.7.7.7" evidence="9"/>
<dbReference type="InterPro" id="IPR036895">
    <property type="entry name" value="Uracil-DNA_glycosylase-like_sf"/>
</dbReference>
<keyword evidence="2" id="KW-0479">Metal-binding</keyword>
<evidence type="ECO:0000256" key="6">
    <source>
        <dbReference type="ARBA" id="ARBA00023014"/>
    </source>
</evidence>
<keyword evidence="3" id="KW-0227">DNA damage</keyword>
<comment type="caution">
    <text evidence="9">The sequence shown here is derived from an EMBL/GenBank/DDBJ whole genome shotgun (WGS) entry which is preliminary data.</text>
</comment>
<dbReference type="Gene3D" id="3.40.470.10">
    <property type="entry name" value="Uracil-DNA glycosylase-like domain"/>
    <property type="match status" value="1"/>
</dbReference>
<dbReference type="InterPro" id="IPR051536">
    <property type="entry name" value="UDG_Type-4/5"/>
</dbReference>
<reference evidence="9 10" key="1">
    <citation type="submission" date="2020-03" db="EMBL/GenBank/DDBJ databases">
        <title>Genomic Encyclopedia of Type Strains, Phase III (KMG-III): the genomes of soil and plant-associated and newly described type strains.</title>
        <authorList>
            <person name="Whitman W."/>
        </authorList>
    </citation>
    <scope>NUCLEOTIDE SEQUENCE [LARGE SCALE GENOMIC DNA]</scope>
    <source>
        <strain evidence="9 10">CECT 8804</strain>
    </source>
</reference>
<sequence>MLATLALSSFDWWREAGVDTAIDEAPRNWLAPERAATPDAATPAQAAPVDQALPADLAAFRAWLLADASVPGHATQRFDAIGDAASGTVIVIDMPEAGDRTAGQLLSGEAGALFDRMLVPMGLSRDLAYLIPFAPARPASGRLDPAAVAALTPLARHHLGLAKPRRLLLLGDAPVRALLDIGVAEARGRTHAIEIGGVPVPTITSFHPRFILQASPADLKRRRAAVWADLQQYMAL</sequence>
<evidence type="ECO:0000256" key="5">
    <source>
        <dbReference type="ARBA" id="ARBA00023004"/>
    </source>
</evidence>
<evidence type="ECO:0000256" key="7">
    <source>
        <dbReference type="ARBA" id="ARBA00023204"/>
    </source>
</evidence>
<keyword evidence="4" id="KW-0378">Hydrolase</keyword>
<keyword evidence="6" id="KW-0411">Iron-sulfur</keyword>
<protein>
    <submittedName>
        <fullName evidence="9">DNA polymerase</fullName>
        <ecNumber evidence="9">2.7.7.7</ecNumber>
    </submittedName>
</protein>
<evidence type="ECO:0000313" key="9">
    <source>
        <dbReference type="EMBL" id="NIJ06472.1"/>
    </source>
</evidence>
<evidence type="ECO:0000313" key="10">
    <source>
        <dbReference type="Proteomes" id="UP000727456"/>
    </source>
</evidence>
<evidence type="ECO:0000256" key="4">
    <source>
        <dbReference type="ARBA" id="ARBA00022801"/>
    </source>
</evidence>
<dbReference type="RefSeq" id="WP_167070940.1">
    <property type="nucleotide sequence ID" value="NZ_JAAOZC010000001.1"/>
</dbReference>
<dbReference type="PANTHER" id="PTHR33693:SF1">
    <property type="entry name" value="TYPE-4 URACIL-DNA GLYCOSYLASE"/>
    <property type="match status" value="1"/>
</dbReference>
<gene>
    <name evidence="9" type="ORF">FHS31_000054</name>
</gene>
<keyword evidence="10" id="KW-1185">Reference proteome</keyword>
<feature type="domain" description="Uracil-DNA glycosylase-like" evidence="8">
    <location>
        <begin position="84"/>
        <end position="231"/>
    </location>
</feature>
<evidence type="ECO:0000256" key="1">
    <source>
        <dbReference type="ARBA" id="ARBA00022485"/>
    </source>
</evidence>
<evidence type="ECO:0000256" key="3">
    <source>
        <dbReference type="ARBA" id="ARBA00022763"/>
    </source>
</evidence>
<dbReference type="PANTHER" id="PTHR33693">
    <property type="entry name" value="TYPE-5 URACIL-DNA GLYCOSYLASE"/>
    <property type="match status" value="1"/>
</dbReference>
<organism evidence="9 10">
    <name type="scientific">Sphingomonas vulcanisoli</name>
    <dbReference type="NCBI Taxonomy" id="1658060"/>
    <lineage>
        <taxon>Bacteria</taxon>
        <taxon>Pseudomonadati</taxon>
        <taxon>Pseudomonadota</taxon>
        <taxon>Alphaproteobacteria</taxon>
        <taxon>Sphingomonadales</taxon>
        <taxon>Sphingomonadaceae</taxon>
        <taxon>Sphingomonas</taxon>
    </lineage>
</organism>
<keyword evidence="1" id="KW-0004">4Fe-4S</keyword>
<keyword evidence="9" id="KW-0808">Transferase</keyword>
<evidence type="ECO:0000256" key="2">
    <source>
        <dbReference type="ARBA" id="ARBA00022723"/>
    </source>
</evidence>
<dbReference type="Proteomes" id="UP000727456">
    <property type="component" value="Unassembled WGS sequence"/>
</dbReference>
<dbReference type="GO" id="GO:0003887">
    <property type="term" value="F:DNA-directed DNA polymerase activity"/>
    <property type="evidence" value="ECO:0007669"/>
    <property type="project" value="UniProtKB-EC"/>
</dbReference>
<dbReference type="EMBL" id="JAAOZC010000001">
    <property type="protein sequence ID" value="NIJ06472.1"/>
    <property type="molecule type" value="Genomic_DNA"/>
</dbReference>